<keyword evidence="6" id="KW-0378">Hydrolase</keyword>
<comment type="subcellular location">
    <subcellularLocation>
        <location evidence="2">Cytoplasmic vesicle</location>
        <location evidence="2">Phagosome membrane</location>
    </subcellularLocation>
    <subcellularLocation>
        <location evidence="1">Early endosome membrane</location>
    </subcellularLocation>
</comment>
<evidence type="ECO:0000256" key="6">
    <source>
        <dbReference type="ARBA" id="ARBA00022801"/>
    </source>
</evidence>
<dbReference type="GO" id="GO:0046856">
    <property type="term" value="P:phosphatidylinositol dephosphorylation"/>
    <property type="evidence" value="ECO:0007669"/>
    <property type="project" value="InterPro"/>
</dbReference>
<reference evidence="11" key="2">
    <citation type="submission" date="2025-08" db="UniProtKB">
        <authorList>
            <consortium name="Ensembl"/>
        </authorList>
    </citation>
    <scope>IDENTIFICATION</scope>
</reference>
<dbReference type="GO" id="GO:0030670">
    <property type="term" value="C:phagocytic vesicle membrane"/>
    <property type="evidence" value="ECO:0007669"/>
    <property type="project" value="UniProtKB-SubCell"/>
</dbReference>
<dbReference type="Gene3D" id="1.10.555.10">
    <property type="entry name" value="Rho GTPase activation protein"/>
    <property type="match status" value="1"/>
</dbReference>
<dbReference type="CDD" id="cd04380">
    <property type="entry name" value="RhoGAP_OCRL1"/>
    <property type="match status" value="1"/>
</dbReference>
<evidence type="ECO:0000256" key="1">
    <source>
        <dbReference type="ARBA" id="ARBA00004146"/>
    </source>
</evidence>
<keyword evidence="5" id="KW-0967">Endosome</keyword>
<evidence type="ECO:0000256" key="3">
    <source>
        <dbReference type="ARBA" id="ARBA00005910"/>
    </source>
</evidence>
<dbReference type="InterPro" id="IPR000300">
    <property type="entry name" value="IPPc"/>
</dbReference>
<name>A0A8D3BYJ9_SCOMX</name>
<dbReference type="InterPro" id="IPR036691">
    <property type="entry name" value="Endo/exonu/phosph_ase_sf"/>
</dbReference>
<evidence type="ECO:0000256" key="2">
    <source>
        <dbReference type="ARBA" id="ARBA00004580"/>
    </source>
</evidence>
<reference evidence="11" key="1">
    <citation type="submission" date="2023-05" db="EMBL/GenBank/DDBJ databases">
        <title>High-quality long-read genome of Scophthalmus maximus.</title>
        <authorList>
            <person name="Lien S."/>
            <person name="Martinez P."/>
        </authorList>
    </citation>
    <scope>NUCLEOTIDE SEQUENCE [LARGE SCALE GENOMIC DNA]</scope>
</reference>
<dbReference type="CDD" id="cd09093">
    <property type="entry name" value="INPP5c_INPP5B"/>
    <property type="match status" value="1"/>
</dbReference>
<dbReference type="Pfam" id="PF00620">
    <property type="entry name" value="RhoGAP"/>
    <property type="match status" value="1"/>
</dbReference>
<comment type="similarity">
    <text evidence="3">Belongs to the inositol 1,4,5-trisphosphate 5-phosphatase type II family.</text>
</comment>
<dbReference type="EC" id="3.1.3.36" evidence="4"/>
<dbReference type="FunFam" id="2.60.40.10:FF:000132">
    <property type="entry name" value="Inositol polyphosphate 5-phosphatase OCRL-1 isoform b"/>
    <property type="match status" value="1"/>
</dbReference>
<keyword evidence="8" id="KW-0472">Membrane</keyword>
<dbReference type="FunFam" id="3.60.10.10:FF:000004">
    <property type="entry name" value="Type II inositol 1,4,5-trisphosphate 5-phosphatase"/>
    <property type="match status" value="1"/>
</dbReference>
<sequence>QNKTNKLQDNLVCELLHCVMHTVGLQIKTYSFLTSFKFFKIELMFYRIFIYSHRRMAITADDVSLEDIIPISLDFAVVEGEQLSSPEDALELRLPFGSHARLFLSEVNRAWSGRSALSDTGERLYVTSCSHCFFCFGFSEREREREREKGRSLGLGPSCYFFPLPSHQCDRMILFLSRSISTPPPRLTVISPPLSCSQVISSREHRDDLVHSSSHTPSNKAQILTMPQFNLRDNLIRCELLKNEDLYTYLENFSFFLGTYNVNGQTPKESLGPWLSSTPDPPDMYCVGFQELDLSKEAFFFNDTPKELEWTKAVSNALHPDAKYALVKLVRLVGIMLLFYVKKEHAEFISDVEAETVGTGIMGRMGNKGAVAIRFHFHNSSICVVNSHLAAHIEEYERRNQDYKDICSRLQFRHLDLSQPLLTIMKHDVVLWIGDLNYRISDLDVFDVKELIGKKDFETLHNYDQLKRQIDEEAVFVGFVEGEIDFQPTYKYDTGSDKWDTSEKCRVPAWCDRILWRGKHIKQQHYQSHMSLKTSDHKPVSSLLVIGVNESCLLTNLIRFFTLFFWFHFKDVKFMQHQAETLSLLNDGQVPCQFEFIQKPNESTYCKPWLTANPPKGFIAQGGSVDIDLEVFVNRSTAPELNSGEQQIEDILVLHLERGKDYFIPVTGNYLSSCYGTSIHSLCRLKEPVRDMPREMLRQLVSNAANTEKPLDIPKELWMMVDHLFRIAIKQEDIFQQPGLRSEFAVIRDCLDTGIPDSLSGSNHSVAEALLLFLDALPEPVVPYSFYQQCLESCSNASQCEKVISMLPQCHQNVFNYLAAFLRELLKNSACNRLDVNILATIFASLLLKSPKKQDLAEKRKAQEFFLHFLTQGFS</sequence>
<dbReference type="SMART" id="SM00324">
    <property type="entry name" value="RhoGAP"/>
    <property type="match status" value="1"/>
</dbReference>
<evidence type="ECO:0000256" key="4">
    <source>
        <dbReference type="ARBA" id="ARBA00013044"/>
    </source>
</evidence>
<dbReference type="Pfam" id="PF22669">
    <property type="entry name" value="Exo_endo_phos2"/>
    <property type="match status" value="1"/>
</dbReference>
<gene>
    <name evidence="11" type="primary">INPP5B</name>
</gene>
<organism evidence="11 12">
    <name type="scientific">Scophthalmus maximus</name>
    <name type="common">Turbot</name>
    <name type="synonym">Psetta maxima</name>
    <dbReference type="NCBI Taxonomy" id="52904"/>
    <lineage>
        <taxon>Eukaryota</taxon>
        <taxon>Metazoa</taxon>
        <taxon>Chordata</taxon>
        <taxon>Craniata</taxon>
        <taxon>Vertebrata</taxon>
        <taxon>Euteleostomi</taxon>
        <taxon>Actinopterygii</taxon>
        <taxon>Neopterygii</taxon>
        <taxon>Teleostei</taxon>
        <taxon>Neoteleostei</taxon>
        <taxon>Acanthomorphata</taxon>
        <taxon>Carangaria</taxon>
        <taxon>Pleuronectiformes</taxon>
        <taxon>Pleuronectoidei</taxon>
        <taxon>Scophthalmidae</taxon>
        <taxon>Scophthalmus</taxon>
    </lineage>
</organism>
<dbReference type="GO" id="GO:0052658">
    <property type="term" value="F:inositol-1,4,5-trisphosphate 5-phosphatase activity"/>
    <property type="evidence" value="ECO:0007669"/>
    <property type="project" value="TreeGrafter"/>
</dbReference>
<evidence type="ECO:0000256" key="7">
    <source>
        <dbReference type="ARBA" id="ARBA00023098"/>
    </source>
</evidence>
<dbReference type="Ensembl" id="ENSSMAT00000071583.1">
    <property type="protein sequence ID" value="ENSSMAP00000040107.1"/>
    <property type="gene ID" value="ENSSMAG00000005147.2"/>
</dbReference>
<dbReference type="InterPro" id="IPR046985">
    <property type="entry name" value="IP5"/>
</dbReference>
<dbReference type="FunFam" id="1.10.555.10:FF:000012">
    <property type="entry name" value="Putative inositol polyphosphate 5-phosphatase OCRL-1"/>
    <property type="match status" value="1"/>
</dbReference>
<evidence type="ECO:0000256" key="8">
    <source>
        <dbReference type="ARBA" id="ARBA00023136"/>
    </source>
</evidence>
<dbReference type="PANTHER" id="PTHR11200">
    <property type="entry name" value="INOSITOL 5-PHOSPHATASE"/>
    <property type="match status" value="1"/>
</dbReference>
<proteinExistence type="inferred from homology"/>
<dbReference type="GO" id="GO:0007165">
    <property type="term" value="P:signal transduction"/>
    <property type="evidence" value="ECO:0007669"/>
    <property type="project" value="InterPro"/>
</dbReference>
<dbReference type="GeneTree" id="ENSGT00940000156762"/>
<dbReference type="InterPro" id="IPR013783">
    <property type="entry name" value="Ig-like_fold"/>
</dbReference>
<dbReference type="InterPro" id="IPR037793">
    <property type="entry name" value="OCRL1/INPP5B_INPP5c"/>
</dbReference>
<evidence type="ECO:0000313" key="12">
    <source>
        <dbReference type="Proteomes" id="UP000694558"/>
    </source>
</evidence>
<dbReference type="InterPro" id="IPR000198">
    <property type="entry name" value="RhoGAP_dom"/>
</dbReference>
<dbReference type="Pfam" id="PF16776">
    <property type="entry name" value="INPP5B_PH"/>
    <property type="match status" value="1"/>
</dbReference>
<dbReference type="InterPro" id="IPR047078">
    <property type="entry name" value="RhoGAP_OCRL1"/>
</dbReference>
<evidence type="ECO:0000259" key="10">
    <source>
        <dbReference type="PROSITE" id="PS50238"/>
    </source>
</evidence>
<dbReference type="PANTHER" id="PTHR11200:SF300">
    <property type="entry name" value="TYPE II INOSITOL 1,4,5-TRISPHOSPHATE 5-PHOSPHATASE"/>
    <property type="match status" value="1"/>
</dbReference>
<dbReference type="InterPro" id="IPR048869">
    <property type="entry name" value="OCRL-1_2_ASH"/>
</dbReference>
<protein>
    <recommendedName>
        <fullName evidence="4">phosphoinositide 5-phosphatase</fullName>
        <ecNumber evidence="4">3.1.3.36</ecNumber>
    </recommendedName>
</protein>
<dbReference type="InterPro" id="IPR031896">
    <property type="entry name" value="INPP5B_PH_dom"/>
</dbReference>
<feature type="domain" description="Rho-GAP" evidence="10">
    <location>
        <begin position="695"/>
        <end position="875"/>
    </location>
</feature>
<evidence type="ECO:0000313" key="11">
    <source>
        <dbReference type="Ensembl" id="ENSSMAP00000040107.1"/>
    </source>
</evidence>
<accession>A0A8D3BYJ9</accession>
<dbReference type="PROSITE" id="PS50238">
    <property type="entry name" value="RHOGAP"/>
    <property type="match status" value="1"/>
</dbReference>
<dbReference type="SMART" id="SM00128">
    <property type="entry name" value="IPPc"/>
    <property type="match status" value="1"/>
</dbReference>
<dbReference type="GO" id="GO:0031901">
    <property type="term" value="C:early endosome membrane"/>
    <property type="evidence" value="ECO:0007669"/>
    <property type="project" value="UniProtKB-SubCell"/>
</dbReference>
<dbReference type="Pfam" id="PF21310">
    <property type="entry name" value="OCRL-like_ASH"/>
    <property type="match status" value="1"/>
</dbReference>
<dbReference type="Gene3D" id="2.30.29.110">
    <property type="match status" value="1"/>
</dbReference>
<dbReference type="Proteomes" id="UP000694558">
    <property type="component" value="Chromosome 1"/>
</dbReference>
<dbReference type="Gene3D" id="2.60.40.10">
    <property type="entry name" value="Immunoglobulins"/>
    <property type="match status" value="1"/>
</dbReference>
<evidence type="ECO:0000256" key="9">
    <source>
        <dbReference type="ARBA" id="ARBA00023329"/>
    </source>
</evidence>
<dbReference type="Gene3D" id="3.60.10.10">
    <property type="entry name" value="Endonuclease/exonuclease/phosphatase"/>
    <property type="match status" value="1"/>
</dbReference>
<dbReference type="GO" id="GO:0005829">
    <property type="term" value="C:cytosol"/>
    <property type="evidence" value="ECO:0007669"/>
    <property type="project" value="TreeGrafter"/>
</dbReference>
<dbReference type="SUPFAM" id="SSF56219">
    <property type="entry name" value="DNase I-like"/>
    <property type="match status" value="1"/>
</dbReference>
<dbReference type="GO" id="GO:0004439">
    <property type="term" value="F:phosphatidylinositol-4,5-bisphosphate 5-phosphatase activity"/>
    <property type="evidence" value="ECO:0007669"/>
    <property type="project" value="UniProtKB-EC"/>
</dbReference>
<evidence type="ECO:0000256" key="5">
    <source>
        <dbReference type="ARBA" id="ARBA00022753"/>
    </source>
</evidence>
<dbReference type="SUPFAM" id="SSF48350">
    <property type="entry name" value="GTPase activation domain, GAP"/>
    <property type="match status" value="1"/>
</dbReference>
<keyword evidence="9" id="KW-0968">Cytoplasmic vesicle</keyword>
<dbReference type="AlphaFoldDB" id="A0A8D3BYJ9"/>
<dbReference type="InterPro" id="IPR008936">
    <property type="entry name" value="Rho_GTPase_activation_prot"/>
</dbReference>
<keyword evidence="7" id="KW-0443">Lipid metabolism</keyword>